<feature type="non-terminal residue" evidence="1">
    <location>
        <position position="1"/>
    </location>
</feature>
<proteinExistence type="predicted"/>
<evidence type="ECO:0000313" key="2">
    <source>
        <dbReference type="Proteomes" id="UP000231466"/>
    </source>
</evidence>
<dbReference type="InterPro" id="IPR036615">
    <property type="entry name" value="Mur_ligase_C_dom_sf"/>
</dbReference>
<dbReference type="GO" id="GO:0016881">
    <property type="term" value="F:acid-amino acid ligase activity"/>
    <property type="evidence" value="ECO:0007669"/>
    <property type="project" value="InterPro"/>
</dbReference>
<evidence type="ECO:0008006" key="3">
    <source>
        <dbReference type="Google" id="ProtNLM"/>
    </source>
</evidence>
<evidence type="ECO:0000313" key="1">
    <source>
        <dbReference type="EMBL" id="PIR98096.1"/>
    </source>
</evidence>
<gene>
    <name evidence="1" type="ORF">COT89_01515</name>
</gene>
<protein>
    <recommendedName>
        <fullName evidence="3">UDP-N-acetylmuramoyl-L-alanine--D-glutamate ligase</fullName>
    </recommendedName>
</protein>
<name>A0A2H0VG75_9BACT</name>
<dbReference type="Proteomes" id="UP000231466">
    <property type="component" value="Unassembled WGS sequence"/>
</dbReference>
<accession>A0A2H0VG75</accession>
<organism evidence="1 2">
    <name type="scientific">Candidatus Colwellbacteria bacterium CG10_big_fil_rev_8_21_14_0_10_42_22</name>
    <dbReference type="NCBI Taxonomy" id="1974540"/>
    <lineage>
        <taxon>Bacteria</taxon>
        <taxon>Candidatus Colwelliibacteriota</taxon>
    </lineage>
</organism>
<dbReference type="SUPFAM" id="SSF53244">
    <property type="entry name" value="MurD-like peptide ligases, peptide-binding domain"/>
    <property type="match status" value="1"/>
</dbReference>
<reference evidence="2" key="1">
    <citation type="submission" date="2017-09" db="EMBL/GenBank/DDBJ databases">
        <title>Depth-based differentiation of microbial function through sediment-hosted aquifers and enrichment of novel symbionts in the deep terrestrial subsurface.</title>
        <authorList>
            <person name="Probst A.J."/>
            <person name="Ladd B."/>
            <person name="Jarett J.K."/>
            <person name="Geller-Mcgrath D.E."/>
            <person name="Sieber C.M.K."/>
            <person name="Emerson J.B."/>
            <person name="Anantharaman K."/>
            <person name="Thomas B.C."/>
            <person name="Malmstrom R."/>
            <person name="Stieglmeier M."/>
            <person name="Klingl A."/>
            <person name="Woyke T."/>
            <person name="Ryan C.M."/>
            <person name="Banfield J.F."/>
        </authorList>
    </citation>
    <scope>NUCLEOTIDE SEQUENCE [LARGE SCALE GENOMIC DNA]</scope>
</reference>
<comment type="caution">
    <text evidence="1">The sequence shown here is derived from an EMBL/GenBank/DDBJ whole genome shotgun (WGS) entry which is preliminary data.</text>
</comment>
<dbReference type="Gene3D" id="3.90.190.20">
    <property type="entry name" value="Mur ligase, C-terminal domain"/>
    <property type="match status" value="1"/>
</dbReference>
<dbReference type="AlphaFoldDB" id="A0A2H0VG75"/>
<dbReference type="EMBL" id="PFAH01000005">
    <property type="protein sequence ID" value="PIR98096.1"/>
    <property type="molecule type" value="Genomic_DNA"/>
</dbReference>
<sequence>LFSPGATSLDMFKNYKDRGEQFERIVKKLKD</sequence>